<keyword evidence="1" id="KW-0472">Membrane</keyword>
<organism evidence="2 3">
    <name type="scientific">Sphingomonas paucimobilis</name>
    <name type="common">Pseudomonas paucimobilis</name>
    <dbReference type="NCBI Taxonomy" id="13689"/>
    <lineage>
        <taxon>Bacteria</taxon>
        <taxon>Pseudomonadati</taxon>
        <taxon>Pseudomonadota</taxon>
        <taxon>Alphaproteobacteria</taxon>
        <taxon>Sphingomonadales</taxon>
        <taxon>Sphingomonadaceae</taxon>
        <taxon>Sphingomonas</taxon>
    </lineage>
</organism>
<gene>
    <name evidence="2" type="ORF">HKX06_00475</name>
</gene>
<name>A0A7Y2KKX0_SPHPI</name>
<dbReference type="EMBL" id="JABEOU010000002">
    <property type="protein sequence ID" value="NNG55872.1"/>
    <property type="molecule type" value="Genomic_DNA"/>
</dbReference>
<dbReference type="RefSeq" id="WP_024310604.1">
    <property type="nucleotide sequence ID" value="NZ_JABEOU010000002.1"/>
</dbReference>
<dbReference type="Pfam" id="PF04087">
    <property type="entry name" value="DUF389"/>
    <property type="match status" value="1"/>
</dbReference>
<evidence type="ECO:0000313" key="2">
    <source>
        <dbReference type="EMBL" id="NNG55872.1"/>
    </source>
</evidence>
<feature type="transmembrane region" description="Helical" evidence="1">
    <location>
        <begin position="277"/>
        <end position="296"/>
    </location>
</feature>
<evidence type="ECO:0000256" key="1">
    <source>
        <dbReference type="SAM" id="Phobius"/>
    </source>
</evidence>
<accession>A0A7Y2KKX0</accession>
<feature type="transmembrane region" description="Helical" evidence="1">
    <location>
        <begin position="111"/>
        <end position="132"/>
    </location>
</feature>
<dbReference type="AlphaFoldDB" id="A0A7Y2KKX0"/>
<reference evidence="2 3" key="1">
    <citation type="submission" date="2020-05" db="EMBL/GenBank/DDBJ databases">
        <title>Draft Genome Sequences of Sphingomonas sp. Isolated from the International Space Station.</title>
        <authorList>
            <person name="Bijlani S."/>
            <person name="Singh N.K."/>
            <person name="Mason C.E."/>
            <person name="Wang C.C."/>
            <person name="Venkateswaran K."/>
        </authorList>
    </citation>
    <scope>NUCLEOTIDE SEQUENCE [LARGE SCALE GENOMIC DNA]</scope>
    <source>
        <strain evidence="2 3">FKI-L5-BR-P1</strain>
    </source>
</reference>
<protein>
    <submittedName>
        <fullName evidence="2">DUF389 domain-containing protein</fullName>
    </submittedName>
</protein>
<feature type="transmembrane region" description="Helical" evidence="1">
    <location>
        <begin position="214"/>
        <end position="235"/>
    </location>
</feature>
<proteinExistence type="predicted"/>
<dbReference type="InterPro" id="IPR005240">
    <property type="entry name" value="DUF389"/>
</dbReference>
<feature type="transmembrane region" description="Helical" evidence="1">
    <location>
        <begin position="242"/>
        <end position="265"/>
    </location>
</feature>
<comment type="caution">
    <text evidence="2">The sequence shown here is derived from an EMBL/GenBank/DDBJ whole genome shotgun (WGS) entry which is preliminary data.</text>
</comment>
<feature type="transmembrane region" description="Helical" evidence="1">
    <location>
        <begin position="171"/>
        <end position="194"/>
    </location>
</feature>
<dbReference type="Proteomes" id="UP000550136">
    <property type="component" value="Unassembled WGS sequence"/>
</dbReference>
<sequence length="308" mass="31728">MHRVIDITVPSNRGEQLIAALNQLEGVVGLTWQHGASIKPVGDVVTVHALNRATDDVMRAVATIGGDTPFTVVTAEVASISDPGNQKQIDADVDEAIWEELETGLRHQGRLTANFLLLMALGGVIGAAGAFTEPAIAAVAYVASAIIAPGFEPLAKLPLGIVLRRAEVARAGMLATLTGYAVLAAAAGATWLLLSNFGGVQSSAFLEGDVLKHTIHPSPELLTIALAGAFAGVLIQASYRRSVIAGALVAMRLIEAASVAGIALAMGRLDLAAASGARLAVDAGFVLVAGVIVFGLKQLIVHRRAPLH</sequence>
<feature type="transmembrane region" description="Helical" evidence="1">
    <location>
        <begin position="138"/>
        <end position="159"/>
    </location>
</feature>
<keyword evidence="1" id="KW-0812">Transmembrane</keyword>
<evidence type="ECO:0000313" key="3">
    <source>
        <dbReference type="Proteomes" id="UP000550136"/>
    </source>
</evidence>
<keyword evidence="1" id="KW-1133">Transmembrane helix</keyword>